<evidence type="ECO:0000313" key="4">
    <source>
        <dbReference type="EMBL" id="WCL55318.1"/>
    </source>
</evidence>
<dbReference type="PROSITE" id="PS51762">
    <property type="entry name" value="GH16_2"/>
    <property type="match status" value="1"/>
</dbReference>
<dbReference type="InterPro" id="IPR013320">
    <property type="entry name" value="ConA-like_dom_sf"/>
</dbReference>
<dbReference type="AlphaFoldDB" id="A0AAF0BIE7"/>
<organism evidence="4 5">
    <name type="scientific">Gimibacter soli</name>
    <dbReference type="NCBI Taxonomy" id="3024400"/>
    <lineage>
        <taxon>Bacteria</taxon>
        <taxon>Pseudomonadati</taxon>
        <taxon>Pseudomonadota</taxon>
        <taxon>Alphaproteobacteria</taxon>
        <taxon>Kordiimonadales</taxon>
        <taxon>Temperatibacteraceae</taxon>
        <taxon>Gimibacter</taxon>
    </lineage>
</organism>
<dbReference type="InterPro" id="IPR000757">
    <property type="entry name" value="Beta-glucanase-like"/>
</dbReference>
<accession>A0AAF0BIE7</accession>
<name>A0AAF0BIE7_9PROT</name>
<dbReference type="PANTHER" id="PTHR10963">
    <property type="entry name" value="GLYCOSYL HYDROLASE-RELATED"/>
    <property type="match status" value="1"/>
</dbReference>
<dbReference type="InterPro" id="IPR050546">
    <property type="entry name" value="Glycosyl_Hydrlase_16"/>
</dbReference>
<evidence type="ECO:0000256" key="1">
    <source>
        <dbReference type="ARBA" id="ARBA00006865"/>
    </source>
</evidence>
<feature type="chain" id="PRO_5042197542" evidence="2">
    <location>
        <begin position="20"/>
        <end position="263"/>
    </location>
</feature>
<keyword evidence="2" id="KW-0732">Signal</keyword>
<reference evidence="4" key="1">
    <citation type="submission" date="2023-01" db="EMBL/GenBank/DDBJ databases">
        <title>The genome sequence of Kordiimonadaceae bacterium 6D33.</title>
        <authorList>
            <person name="Liu Y."/>
        </authorList>
    </citation>
    <scope>NUCLEOTIDE SEQUENCE</scope>
    <source>
        <strain evidence="4">6D33</strain>
    </source>
</reference>
<dbReference type="KEGG" id="gso:PH603_06045"/>
<feature type="signal peptide" evidence="2">
    <location>
        <begin position="1"/>
        <end position="19"/>
    </location>
</feature>
<evidence type="ECO:0000259" key="3">
    <source>
        <dbReference type="PROSITE" id="PS51762"/>
    </source>
</evidence>
<dbReference type="RefSeq" id="WP_289505113.1">
    <property type="nucleotide sequence ID" value="NZ_CP116805.1"/>
</dbReference>
<dbReference type="EMBL" id="CP116805">
    <property type="protein sequence ID" value="WCL55318.1"/>
    <property type="molecule type" value="Genomic_DNA"/>
</dbReference>
<evidence type="ECO:0000256" key="2">
    <source>
        <dbReference type="SAM" id="SignalP"/>
    </source>
</evidence>
<protein>
    <submittedName>
        <fullName evidence="4">Glycoside hydrolase family 16 protein</fullName>
    </submittedName>
</protein>
<gene>
    <name evidence="4" type="ORF">PH603_06045</name>
</gene>
<dbReference type="SUPFAM" id="SSF49899">
    <property type="entry name" value="Concanavalin A-like lectins/glucanases"/>
    <property type="match status" value="1"/>
</dbReference>
<keyword evidence="4" id="KW-0378">Hydrolase</keyword>
<comment type="similarity">
    <text evidence="1">Belongs to the glycosyl hydrolase 16 family.</text>
</comment>
<dbReference type="CDD" id="cd08023">
    <property type="entry name" value="GH16_laminarinase_like"/>
    <property type="match status" value="1"/>
</dbReference>
<sequence length="263" mass="29841">MNRTALCLATLLASSPVMADDSWQLVWADEFDGAALNTGDWRIIEGNGCPQNCYFGNNELQTYTKASENLRIENGVLVIEAKGAGKDFTSAKITTQNREGWTYGRFTMRAKLPKGRGTWPAFWMMPDKASYGPWPKSGEIDLMEHVGYDEGRVHGTIHTEAYNHRIGTQKGGNMVVEYATEDFHEYSAEWTETDIRWYIDGREYYSVTKADSDGHPEWPLDHPFHLILNLAVGGDWGGSQGVDDTAFPVRYEIDWVRVWQKKD</sequence>
<dbReference type="Pfam" id="PF00722">
    <property type="entry name" value="Glyco_hydro_16"/>
    <property type="match status" value="1"/>
</dbReference>
<dbReference type="GO" id="GO:0005975">
    <property type="term" value="P:carbohydrate metabolic process"/>
    <property type="evidence" value="ECO:0007669"/>
    <property type="project" value="InterPro"/>
</dbReference>
<dbReference type="GO" id="GO:0004553">
    <property type="term" value="F:hydrolase activity, hydrolyzing O-glycosyl compounds"/>
    <property type="evidence" value="ECO:0007669"/>
    <property type="project" value="InterPro"/>
</dbReference>
<proteinExistence type="inferred from homology"/>
<keyword evidence="5" id="KW-1185">Reference proteome</keyword>
<dbReference type="PANTHER" id="PTHR10963:SF55">
    <property type="entry name" value="GLYCOSIDE HYDROLASE FAMILY 16 PROTEIN"/>
    <property type="match status" value="1"/>
</dbReference>
<dbReference type="Proteomes" id="UP001217500">
    <property type="component" value="Chromosome"/>
</dbReference>
<dbReference type="Gene3D" id="2.60.120.200">
    <property type="match status" value="1"/>
</dbReference>
<feature type="domain" description="GH16" evidence="3">
    <location>
        <begin position="20"/>
        <end position="263"/>
    </location>
</feature>
<evidence type="ECO:0000313" key="5">
    <source>
        <dbReference type="Proteomes" id="UP001217500"/>
    </source>
</evidence>